<dbReference type="EMBL" id="CP126218">
    <property type="protein sequence ID" value="WIA19796.1"/>
    <property type="molecule type" value="Genomic_DNA"/>
</dbReference>
<proteinExistence type="predicted"/>
<keyword evidence="3" id="KW-1185">Reference proteome</keyword>
<accession>A0ABY8UE75</accession>
<dbReference type="Proteomes" id="UP001244341">
    <property type="component" value="Chromosome 11b"/>
</dbReference>
<evidence type="ECO:0000256" key="1">
    <source>
        <dbReference type="SAM" id="MobiDB-lite"/>
    </source>
</evidence>
<protein>
    <submittedName>
        <fullName evidence="2">Uncharacterized protein</fullName>
    </submittedName>
</protein>
<gene>
    <name evidence="2" type="ORF">OEZ85_005707</name>
</gene>
<evidence type="ECO:0000313" key="3">
    <source>
        <dbReference type="Proteomes" id="UP001244341"/>
    </source>
</evidence>
<evidence type="ECO:0000313" key="2">
    <source>
        <dbReference type="EMBL" id="WIA19796.1"/>
    </source>
</evidence>
<sequence>MVCPSKYFQEDKVDNVRADVDLVIRCPTRGLEDHQEAAPAAKRSRRAGSSAAAAAAAGGGDAAAVGFLELDEFPAHNFVLDDSEFFKRQQAECWQPPSNPNATARTGSSSSRSRNSKRSSSRAHDTGAERPKLADIRGELLVLALGSHGKTGDVTPYGERPNVCCSECQAAEFCNLWRWCSSPVGCGQPGECTRYVQSMRYNSLLPYQRFGPANNNTCTADGRWPQGMCSLMLVQSPADANYDSQGPSSSFVSGMIAAKLQAASGCPVGLTAAACSLCLATKNPASCFSLMMRTYEFQPQNPIPASLAAVCANMSSPELVATCMWCRTRDATCTSQVLLRHADNQAAAEAAVKCVLAFRQGEVASLATCSK</sequence>
<reference evidence="2 3" key="1">
    <citation type="submission" date="2023-05" db="EMBL/GenBank/DDBJ databases">
        <title>A 100% complete, gapless, phased diploid assembly of the Scenedesmus obliquus UTEX 3031 genome.</title>
        <authorList>
            <person name="Biondi T.C."/>
            <person name="Hanschen E.R."/>
            <person name="Kwon T."/>
            <person name="Eng W."/>
            <person name="Kruse C.P.S."/>
            <person name="Koehler S.I."/>
            <person name="Kunde Y."/>
            <person name="Gleasner C.D."/>
            <person name="You Mak K.T."/>
            <person name="Polle J."/>
            <person name="Hovde B.T."/>
            <person name="Starkenburg S.R."/>
        </authorList>
    </citation>
    <scope>NUCLEOTIDE SEQUENCE [LARGE SCALE GENOMIC DNA]</scope>
    <source>
        <strain evidence="2 3">DOE0152z</strain>
    </source>
</reference>
<name>A0ABY8UE75_TETOB</name>
<organism evidence="2 3">
    <name type="scientific">Tetradesmus obliquus</name>
    <name type="common">Green alga</name>
    <name type="synonym">Acutodesmus obliquus</name>
    <dbReference type="NCBI Taxonomy" id="3088"/>
    <lineage>
        <taxon>Eukaryota</taxon>
        <taxon>Viridiplantae</taxon>
        <taxon>Chlorophyta</taxon>
        <taxon>core chlorophytes</taxon>
        <taxon>Chlorophyceae</taxon>
        <taxon>CS clade</taxon>
        <taxon>Sphaeropleales</taxon>
        <taxon>Scenedesmaceae</taxon>
        <taxon>Tetradesmus</taxon>
    </lineage>
</organism>
<feature type="compositionally biased region" description="Basic and acidic residues" evidence="1">
    <location>
        <begin position="122"/>
        <end position="131"/>
    </location>
</feature>
<feature type="region of interest" description="Disordered" evidence="1">
    <location>
        <begin position="93"/>
        <end position="131"/>
    </location>
</feature>